<organism evidence="1 2">
    <name type="scientific">Salvia divinorum</name>
    <name type="common">Maria pastora</name>
    <name type="synonym">Diviner's sage</name>
    <dbReference type="NCBI Taxonomy" id="28513"/>
    <lineage>
        <taxon>Eukaryota</taxon>
        <taxon>Viridiplantae</taxon>
        <taxon>Streptophyta</taxon>
        <taxon>Embryophyta</taxon>
        <taxon>Tracheophyta</taxon>
        <taxon>Spermatophyta</taxon>
        <taxon>Magnoliopsida</taxon>
        <taxon>eudicotyledons</taxon>
        <taxon>Gunneridae</taxon>
        <taxon>Pentapetalae</taxon>
        <taxon>asterids</taxon>
        <taxon>lamiids</taxon>
        <taxon>Lamiales</taxon>
        <taxon>Lamiaceae</taxon>
        <taxon>Nepetoideae</taxon>
        <taxon>Mentheae</taxon>
        <taxon>Salviinae</taxon>
        <taxon>Salvia</taxon>
        <taxon>Salvia subgen. Calosphace</taxon>
    </lineage>
</organism>
<sequence>MSGKSKIGVLTRARKIYGKALCNCGGDGRGVVNCTVPQTDRKRSAGESKEIIGGEDIRDLMQLLSMGGRGGGATVDVDSEGNIVWRKAAAGSSYGGGVGRIGRIDEEKPCCFSEGDVFNKSRYSNTSISVNYKPRLLK</sequence>
<dbReference type="Proteomes" id="UP001567538">
    <property type="component" value="Unassembled WGS sequence"/>
</dbReference>
<protein>
    <submittedName>
        <fullName evidence="1">Uncharacterized protein</fullName>
    </submittedName>
</protein>
<dbReference type="AlphaFoldDB" id="A0ABD1FSK5"/>
<gene>
    <name evidence="1" type="ORF">AAHA92_30673</name>
</gene>
<accession>A0ABD1FSK5</accession>
<evidence type="ECO:0000313" key="1">
    <source>
        <dbReference type="EMBL" id="KAL1534500.1"/>
    </source>
</evidence>
<keyword evidence="2" id="KW-1185">Reference proteome</keyword>
<reference evidence="1 2" key="1">
    <citation type="submission" date="2024-06" db="EMBL/GenBank/DDBJ databases">
        <title>A chromosome level genome sequence of Diviner's sage (Salvia divinorum).</title>
        <authorList>
            <person name="Ford S.A."/>
            <person name="Ro D.-K."/>
            <person name="Ness R.W."/>
            <person name="Phillips M.A."/>
        </authorList>
    </citation>
    <scope>NUCLEOTIDE SEQUENCE [LARGE SCALE GENOMIC DNA]</scope>
    <source>
        <strain evidence="1">SAF-2024a</strain>
        <tissue evidence="1">Leaf</tissue>
    </source>
</reference>
<name>A0ABD1FSK5_SALDI</name>
<proteinExistence type="predicted"/>
<comment type="caution">
    <text evidence="1">The sequence shown here is derived from an EMBL/GenBank/DDBJ whole genome shotgun (WGS) entry which is preliminary data.</text>
</comment>
<evidence type="ECO:0000313" key="2">
    <source>
        <dbReference type="Proteomes" id="UP001567538"/>
    </source>
</evidence>
<dbReference type="EMBL" id="JBEAFC010000012">
    <property type="protein sequence ID" value="KAL1534500.1"/>
    <property type="molecule type" value="Genomic_DNA"/>
</dbReference>